<feature type="transmembrane region" description="Helical" evidence="7">
    <location>
        <begin position="12"/>
        <end position="33"/>
    </location>
</feature>
<feature type="transmembrane region" description="Helical" evidence="7">
    <location>
        <begin position="244"/>
        <end position="265"/>
    </location>
</feature>
<keyword evidence="3" id="KW-1003">Cell membrane</keyword>
<evidence type="ECO:0000256" key="7">
    <source>
        <dbReference type="RuleBase" id="RU363032"/>
    </source>
</evidence>
<dbReference type="PANTHER" id="PTHR43744:SF13">
    <property type="entry name" value="SN-GLYCEROL-3-PHOSPHATE TRANSPORT INTEGRAL MEMBRANE PROTEIN ABC TRANSPORTER UGPE-RELATED"/>
    <property type="match status" value="1"/>
</dbReference>
<dbReference type="EMBL" id="DSJL01000001">
    <property type="protein sequence ID" value="HEF64093.1"/>
    <property type="molecule type" value="Genomic_DNA"/>
</dbReference>
<name>A0A7C1K4R8_THERO</name>
<accession>A0A7C1K4R8</accession>
<comment type="caution">
    <text evidence="8">The sequence shown here is derived from an EMBL/GenBank/DDBJ whole genome shotgun (WGS) entry which is preliminary data.</text>
</comment>
<keyword evidence="4 7" id="KW-0812">Transmembrane</keyword>
<evidence type="ECO:0000256" key="5">
    <source>
        <dbReference type="ARBA" id="ARBA00022989"/>
    </source>
</evidence>
<dbReference type="Gene3D" id="1.10.3720.10">
    <property type="entry name" value="MetI-like"/>
    <property type="match status" value="1"/>
</dbReference>
<dbReference type="PROSITE" id="PS50928">
    <property type="entry name" value="ABC_TM1"/>
    <property type="match status" value="1"/>
</dbReference>
<evidence type="ECO:0000313" key="8">
    <source>
        <dbReference type="EMBL" id="HEF64093.1"/>
    </source>
</evidence>
<feature type="transmembrane region" description="Helical" evidence="7">
    <location>
        <begin position="79"/>
        <end position="103"/>
    </location>
</feature>
<keyword evidence="2 7" id="KW-0813">Transport</keyword>
<dbReference type="AlphaFoldDB" id="A0A7C1K4R8"/>
<dbReference type="PANTHER" id="PTHR43744">
    <property type="entry name" value="ABC TRANSPORTER PERMEASE PROTEIN MG189-RELATED-RELATED"/>
    <property type="match status" value="1"/>
</dbReference>
<dbReference type="GO" id="GO:0005886">
    <property type="term" value="C:plasma membrane"/>
    <property type="evidence" value="ECO:0007669"/>
    <property type="project" value="UniProtKB-SubCell"/>
</dbReference>
<dbReference type="Pfam" id="PF00528">
    <property type="entry name" value="BPD_transp_1"/>
    <property type="match status" value="1"/>
</dbReference>
<feature type="transmembrane region" description="Helical" evidence="7">
    <location>
        <begin position="110"/>
        <end position="132"/>
    </location>
</feature>
<dbReference type="GO" id="GO:0055085">
    <property type="term" value="P:transmembrane transport"/>
    <property type="evidence" value="ECO:0007669"/>
    <property type="project" value="InterPro"/>
</dbReference>
<feature type="transmembrane region" description="Helical" evidence="7">
    <location>
        <begin position="138"/>
        <end position="160"/>
    </location>
</feature>
<evidence type="ECO:0000256" key="1">
    <source>
        <dbReference type="ARBA" id="ARBA00004651"/>
    </source>
</evidence>
<comment type="similarity">
    <text evidence="7">Belongs to the binding-protein-dependent transport system permease family.</text>
</comment>
<protein>
    <submittedName>
        <fullName evidence="8">Carbohydrate ABC transporter permease</fullName>
    </submittedName>
</protein>
<comment type="subcellular location">
    <subcellularLocation>
        <location evidence="1 7">Cell membrane</location>
        <topology evidence="1 7">Multi-pass membrane protein</topology>
    </subcellularLocation>
</comment>
<evidence type="ECO:0000256" key="6">
    <source>
        <dbReference type="ARBA" id="ARBA00023136"/>
    </source>
</evidence>
<dbReference type="InterPro" id="IPR035906">
    <property type="entry name" value="MetI-like_sf"/>
</dbReference>
<dbReference type="CDD" id="cd06261">
    <property type="entry name" value="TM_PBP2"/>
    <property type="match status" value="1"/>
</dbReference>
<evidence type="ECO:0000256" key="2">
    <source>
        <dbReference type="ARBA" id="ARBA00022448"/>
    </source>
</evidence>
<sequence>MTRQRHWRRLAGRVLLSATTAVVAIVMGLPLYWVVTGALKTNREIYTFPPVWIPSEPQWSNFVEAWQAVPFGRFFVNSVVTTAGAVTLELVFALLSAYALVFLRVRGKGLVFGVVIAALLVPSTVTLLPNYLTVARFGWINTFQGLIVPVAAVAFGVFLFRQHFLTLPRDLLDAARLDGCGHFGLIRHVVVPLSQPVIVTFLVIYLVAHWNDFLWPLVATNRLEWRTVPVGVAYLYQVEGVQDWGPILAGTVMALLPMLVVYVVAQRWIVKGIGGGALKG</sequence>
<keyword evidence="6 7" id="KW-0472">Membrane</keyword>
<proteinExistence type="inferred from homology"/>
<evidence type="ECO:0000256" key="3">
    <source>
        <dbReference type="ARBA" id="ARBA00022475"/>
    </source>
</evidence>
<dbReference type="InterPro" id="IPR000515">
    <property type="entry name" value="MetI-like"/>
</dbReference>
<organism evidence="8">
    <name type="scientific">Thermomicrobium roseum</name>
    <dbReference type="NCBI Taxonomy" id="500"/>
    <lineage>
        <taxon>Bacteria</taxon>
        <taxon>Pseudomonadati</taxon>
        <taxon>Thermomicrobiota</taxon>
        <taxon>Thermomicrobia</taxon>
        <taxon>Thermomicrobiales</taxon>
        <taxon>Thermomicrobiaceae</taxon>
        <taxon>Thermomicrobium</taxon>
    </lineage>
</organism>
<keyword evidence="5 7" id="KW-1133">Transmembrane helix</keyword>
<feature type="transmembrane region" description="Helical" evidence="7">
    <location>
        <begin position="185"/>
        <end position="208"/>
    </location>
</feature>
<reference evidence="8" key="1">
    <citation type="journal article" date="2020" name="mSystems">
        <title>Genome- and Community-Level Interaction Insights into Carbon Utilization and Element Cycling Functions of Hydrothermarchaeota in Hydrothermal Sediment.</title>
        <authorList>
            <person name="Zhou Z."/>
            <person name="Liu Y."/>
            <person name="Xu W."/>
            <person name="Pan J."/>
            <person name="Luo Z.H."/>
            <person name="Li M."/>
        </authorList>
    </citation>
    <scope>NUCLEOTIDE SEQUENCE [LARGE SCALE GENOMIC DNA]</scope>
    <source>
        <strain evidence="8">SpSt-222</strain>
    </source>
</reference>
<dbReference type="SUPFAM" id="SSF161098">
    <property type="entry name" value="MetI-like"/>
    <property type="match status" value="1"/>
</dbReference>
<evidence type="ECO:0000256" key="4">
    <source>
        <dbReference type="ARBA" id="ARBA00022692"/>
    </source>
</evidence>
<gene>
    <name evidence="8" type="ORF">ENP47_00550</name>
</gene>